<keyword evidence="4" id="KW-1185">Reference proteome</keyword>
<dbReference type="InterPro" id="IPR045538">
    <property type="entry name" value="CIS_TMP"/>
</dbReference>
<sequence>MMAIEVQQAQLNLVFDHEFQHQAIREQLTQQFHRALQKFDTGELDPALVADEGLFSIDRIEVDLGEISWENLEQQFSELLLKQLKQALLKALEGYQSPHVEGALFKASTAPLVVPSDAKKTIPTTNVGTGLGESKQVLSKLTQQLVALLSQLMAVSQLPLAAISLLKQWVLIERKVTTVPIPNRQARFKQLVALVKQDQPDHRCKQWQLALLHEIAQAPVFSLPSCWLSLARACQNQVQTSSDRISLANAWRSLLVTLQLAGVSTPGLASWLKPRRKRWYRRIQRLAEGQGDFQSRWLEQVNVSVSCYQLLVFQLQRFQRLQQTLEASGPDVELKYWQNIQQKIQADMPQPPSILAAFWVTLEAFASSEIVPSSPNTGSEPVYLQRQVLKRLDRVIDQLQRAIDQLTKQLLQRLSESQYNFIESLRQPFLQAQVKQWLSDMLLNLVTSNTETGNQVISKKLIKSAANPVFLNQKSTFDDIEPIVDHVQAVLDEPTHPMADQVVDSFGGKKESLPSGPDAETAQAEQALPLANLLQTLGQVSQQADELTEQLHQSGGLSQAKRANPSQSSVLLGQSRQLVDVANGIEPANSHPWYTERAGIVLLWPMMPALVSDLLTENNQQFLTPLSQRQAWFRLWLAAHPEYWVEWLDESDRKQREQEPISANVIGELLDQAAAELDSLFTLLVGLDPEDSWASEEGREGGLASINHAERAFDATDWNTELAAIHLWLKRFIQQWPALKHTSPMGLSHLFFDRDGVVTRQETGWQITVSPKAQDVLLQALPWPKSIIRLPWMSGLINIHWD</sequence>
<dbReference type="EMBL" id="JAPMOU010000009">
    <property type="protein sequence ID" value="MDE1462122.1"/>
    <property type="molecule type" value="Genomic_DNA"/>
</dbReference>
<feature type="coiled-coil region" evidence="1">
    <location>
        <begin position="389"/>
        <end position="416"/>
    </location>
</feature>
<name>A0ABT5U730_9GAMM</name>
<dbReference type="Proteomes" id="UP001528823">
    <property type="component" value="Unassembled WGS sequence"/>
</dbReference>
<reference evidence="3 4" key="1">
    <citation type="submission" date="2022-11" db="EMBL/GenBank/DDBJ databases">
        <title>Spartinivicinus poritis sp. nov., isolated from scleractinian coral Porites lutea.</title>
        <authorList>
            <person name="Zhang G."/>
            <person name="Cai L."/>
            <person name="Wei Q."/>
        </authorList>
    </citation>
    <scope>NUCLEOTIDE SEQUENCE [LARGE SCALE GENOMIC DNA]</scope>
    <source>
        <strain evidence="3 4">A2-2</strain>
    </source>
</reference>
<evidence type="ECO:0000256" key="1">
    <source>
        <dbReference type="SAM" id="Coils"/>
    </source>
</evidence>
<gene>
    <name evidence="3" type="ORF">ORQ98_09070</name>
</gene>
<proteinExistence type="predicted"/>
<dbReference type="RefSeq" id="WP_274688481.1">
    <property type="nucleotide sequence ID" value="NZ_JAPMOU010000009.1"/>
</dbReference>
<comment type="caution">
    <text evidence="3">The sequence shown here is derived from an EMBL/GenBank/DDBJ whole genome shotgun (WGS) entry which is preliminary data.</text>
</comment>
<evidence type="ECO:0000256" key="2">
    <source>
        <dbReference type="SAM" id="MobiDB-lite"/>
    </source>
</evidence>
<keyword evidence="1" id="KW-0175">Coiled coil</keyword>
<accession>A0ABT5U730</accession>
<protein>
    <submittedName>
        <fullName evidence="3">Contractile injection system tape measure protein</fullName>
    </submittedName>
</protein>
<evidence type="ECO:0000313" key="3">
    <source>
        <dbReference type="EMBL" id="MDE1462122.1"/>
    </source>
</evidence>
<organism evidence="3 4">
    <name type="scientific">Spartinivicinus poritis</name>
    <dbReference type="NCBI Taxonomy" id="2994640"/>
    <lineage>
        <taxon>Bacteria</taxon>
        <taxon>Pseudomonadati</taxon>
        <taxon>Pseudomonadota</taxon>
        <taxon>Gammaproteobacteria</taxon>
        <taxon>Oceanospirillales</taxon>
        <taxon>Zooshikellaceae</taxon>
        <taxon>Spartinivicinus</taxon>
    </lineage>
</organism>
<evidence type="ECO:0000313" key="4">
    <source>
        <dbReference type="Proteomes" id="UP001528823"/>
    </source>
</evidence>
<feature type="region of interest" description="Disordered" evidence="2">
    <location>
        <begin position="499"/>
        <end position="520"/>
    </location>
</feature>
<dbReference type="Pfam" id="PF19268">
    <property type="entry name" value="CIS_TMP"/>
    <property type="match status" value="2"/>
</dbReference>